<protein>
    <submittedName>
        <fullName evidence="2">Uncharacterized protein</fullName>
    </submittedName>
</protein>
<dbReference type="EMBL" id="CAKKNE010000005">
    <property type="protein sequence ID" value="CAH0375781.1"/>
    <property type="molecule type" value="Genomic_DNA"/>
</dbReference>
<dbReference type="Proteomes" id="UP000789595">
    <property type="component" value="Unassembled WGS sequence"/>
</dbReference>
<organism evidence="2">
    <name type="scientific">Pelagomonas calceolata</name>
    <dbReference type="NCBI Taxonomy" id="35677"/>
    <lineage>
        <taxon>Eukaryota</taxon>
        <taxon>Sar</taxon>
        <taxon>Stramenopiles</taxon>
        <taxon>Ochrophyta</taxon>
        <taxon>Pelagophyceae</taxon>
        <taxon>Pelagomonadales</taxon>
        <taxon>Pelagomonadaceae</taxon>
        <taxon>Pelagomonas</taxon>
    </lineage>
</organism>
<feature type="region of interest" description="Disordered" evidence="1">
    <location>
        <begin position="1"/>
        <end position="68"/>
    </location>
</feature>
<reference evidence="3" key="2">
    <citation type="submission" date="2021-11" db="EMBL/GenBank/DDBJ databases">
        <authorList>
            <consortium name="Genoscope - CEA"/>
            <person name="William W."/>
        </authorList>
    </citation>
    <scope>NUCLEOTIDE SEQUENCE</scope>
</reference>
<evidence type="ECO:0000313" key="3">
    <source>
        <dbReference type="EMBL" id="CAH0375781.1"/>
    </source>
</evidence>
<reference evidence="2" key="1">
    <citation type="submission" date="2021-01" db="EMBL/GenBank/DDBJ databases">
        <authorList>
            <person name="Corre E."/>
            <person name="Pelletier E."/>
            <person name="Niang G."/>
            <person name="Scheremetjew M."/>
            <person name="Finn R."/>
            <person name="Kale V."/>
            <person name="Holt S."/>
            <person name="Cochrane G."/>
            <person name="Meng A."/>
            <person name="Brown T."/>
            <person name="Cohen L."/>
        </authorList>
    </citation>
    <scope>NUCLEOTIDE SEQUENCE</scope>
    <source>
        <strain evidence="2">CCMP1756</strain>
    </source>
</reference>
<evidence type="ECO:0000313" key="2">
    <source>
        <dbReference type="EMBL" id="CAE0694401.1"/>
    </source>
</evidence>
<accession>A0A7S3ZUU1</accession>
<feature type="region of interest" description="Disordered" evidence="1">
    <location>
        <begin position="174"/>
        <end position="201"/>
    </location>
</feature>
<evidence type="ECO:0000313" key="4">
    <source>
        <dbReference type="Proteomes" id="UP000789595"/>
    </source>
</evidence>
<proteinExistence type="predicted"/>
<keyword evidence="4" id="KW-1185">Reference proteome</keyword>
<gene>
    <name evidence="2" type="ORF">PCAL00307_LOCUS9837</name>
    <name evidence="3" type="ORF">PECAL_5P03270</name>
</gene>
<evidence type="ECO:0000256" key="1">
    <source>
        <dbReference type="SAM" id="MobiDB-lite"/>
    </source>
</evidence>
<sequence>KKSVAACTKSGRKNDVHTPRVTRRSNYITTDATRAKPRPVRAPEASQTHEAEMTFTTQQTPAPDAADDADKASLMALPDAADDADKASLMALPDELLRKIASFSQLFASAPALVVAIGRHGGAAVKEEHRNMARKSAAKLFPRGVVASLEQTKRDVARDAASWHVFDTVEHTRAPNVGRDPVPQLHVHRPHGVPPVQGLRL</sequence>
<dbReference type="EMBL" id="HBIW01011487">
    <property type="protein sequence ID" value="CAE0694401.1"/>
    <property type="molecule type" value="Transcribed_RNA"/>
</dbReference>
<dbReference type="AlphaFoldDB" id="A0A7S3ZUU1"/>
<feature type="non-terminal residue" evidence="2">
    <location>
        <position position="1"/>
    </location>
</feature>
<feature type="non-terminal residue" evidence="2">
    <location>
        <position position="201"/>
    </location>
</feature>
<name>A0A7S3ZUU1_9STRA</name>